<reference evidence="1 2" key="1">
    <citation type="submission" date="2016-10" db="EMBL/GenBank/DDBJ databases">
        <authorList>
            <person name="Varghese N."/>
            <person name="Submissions S."/>
        </authorList>
    </citation>
    <scope>NUCLEOTIDE SEQUENCE [LARGE SCALE GENOMIC DNA]</scope>
    <source>
        <strain evidence="1 2">Mar_2010_102</strain>
    </source>
</reference>
<protein>
    <submittedName>
        <fullName evidence="1">Uncharacterized protein</fullName>
    </submittedName>
</protein>
<keyword evidence="2" id="KW-1185">Reference proteome</keyword>
<dbReference type="STRING" id="1250231.SAMN04488552_2324"/>
<evidence type="ECO:0000313" key="1">
    <source>
        <dbReference type="EMBL" id="SDS16755.1"/>
    </source>
</evidence>
<organism evidence="1 2">
    <name type="scientific">Christiangramia echinicola</name>
    <dbReference type="NCBI Taxonomy" id="279359"/>
    <lineage>
        <taxon>Bacteria</taxon>
        <taxon>Pseudomonadati</taxon>
        <taxon>Bacteroidota</taxon>
        <taxon>Flavobacteriia</taxon>
        <taxon>Flavobacteriales</taxon>
        <taxon>Flavobacteriaceae</taxon>
        <taxon>Christiangramia</taxon>
    </lineage>
</organism>
<name>A0A1H1PZY0_9FLAO</name>
<dbReference type="RefSeq" id="WP_089662771.1">
    <property type="nucleotide sequence ID" value="NZ_LT629745.1"/>
</dbReference>
<dbReference type="AlphaFoldDB" id="A0A1H1PZY0"/>
<dbReference type="EMBL" id="LT629745">
    <property type="protein sequence ID" value="SDS16755.1"/>
    <property type="molecule type" value="Genomic_DNA"/>
</dbReference>
<sequence length="293" mass="34400">MRLFLLLFIFIQAAQLYSQDTINPRNSHRYLNLKDYKKLLGKTSDSTEFIYRNGDTLVKIPNDFELFGTGYRVEVKYEYKDSAFLSIYKNVVFNLGKGSSDAERMRYWKDDVKIFFDESVPARHANELMQFAKKASNGIDSLNISRNFLRDKANYIVYYLNRENQTDYEPRIANAKGGYYISWNGKQQIYDGKLKINTSLVKTEKYQLELLKYHFLKSLGHFKSSKKLDCKSYFSSCNTTRELTDIDLELLKYHYSYGVCKGTDLKSFTELTNSMNKKLEADPNARLYVVHYE</sequence>
<proteinExistence type="predicted"/>
<accession>A0A1H1PZY0</accession>
<gene>
    <name evidence="1" type="ORF">SAMN04488552_2324</name>
</gene>
<evidence type="ECO:0000313" key="2">
    <source>
        <dbReference type="Proteomes" id="UP000198858"/>
    </source>
</evidence>
<dbReference type="Proteomes" id="UP000198858">
    <property type="component" value="Chromosome I"/>
</dbReference>